<evidence type="ECO:0000256" key="1">
    <source>
        <dbReference type="ARBA" id="ARBA00004651"/>
    </source>
</evidence>
<dbReference type="InterPro" id="IPR020846">
    <property type="entry name" value="MFS_dom"/>
</dbReference>
<evidence type="ECO:0000256" key="3">
    <source>
        <dbReference type="ARBA" id="ARBA00022692"/>
    </source>
</evidence>
<evidence type="ECO:0000313" key="9">
    <source>
        <dbReference type="Proteomes" id="UP000282322"/>
    </source>
</evidence>
<dbReference type="Pfam" id="PF07690">
    <property type="entry name" value="MFS_1"/>
    <property type="match status" value="1"/>
</dbReference>
<dbReference type="GO" id="GO:0005886">
    <property type="term" value="C:plasma membrane"/>
    <property type="evidence" value="ECO:0007669"/>
    <property type="project" value="UniProtKB-SubCell"/>
</dbReference>
<reference evidence="8 9" key="1">
    <citation type="submission" date="2018-11" db="EMBL/GenBank/DDBJ databases">
        <title>Taxonoimc description of Halomarina strain SPP-AMP-1.</title>
        <authorList>
            <person name="Pal Y."/>
            <person name="Srinivasana K."/>
            <person name="Verma A."/>
            <person name="Kumar P."/>
        </authorList>
    </citation>
    <scope>NUCLEOTIDE SEQUENCE [LARGE SCALE GENOMIC DNA]</scope>
    <source>
        <strain evidence="8 9">SPP-AMP-1</strain>
    </source>
</reference>
<dbReference type="GO" id="GO:0022857">
    <property type="term" value="F:transmembrane transporter activity"/>
    <property type="evidence" value="ECO:0007669"/>
    <property type="project" value="InterPro"/>
</dbReference>
<name>A0A3P3R9J1_9EURY</name>
<dbReference type="InterPro" id="IPR011701">
    <property type="entry name" value="MFS"/>
</dbReference>
<proteinExistence type="predicted"/>
<dbReference type="OrthoDB" id="204820at2157"/>
<dbReference type="EMBL" id="RRCH01000023">
    <property type="protein sequence ID" value="RRJ30152.1"/>
    <property type="molecule type" value="Genomic_DNA"/>
</dbReference>
<dbReference type="PROSITE" id="PS50850">
    <property type="entry name" value="MFS"/>
    <property type="match status" value="1"/>
</dbReference>
<dbReference type="Gene3D" id="1.20.1250.20">
    <property type="entry name" value="MFS general substrate transporter like domains"/>
    <property type="match status" value="2"/>
</dbReference>
<evidence type="ECO:0000256" key="2">
    <source>
        <dbReference type="ARBA" id="ARBA00022475"/>
    </source>
</evidence>
<feature type="transmembrane region" description="Helical" evidence="6">
    <location>
        <begin position="380"/>
        <end position="400"/>
    </location>
</feature>
<feature type="transmembrane region" description="Helical" evidence="6">
    <location>
        <begin position="318"/>
        <end position="341"/>
    </location>
</feature>
<feature type="transmembrane region" description="Helical" evidence="6">
    <location>
        <begin position="264"/>
        <end position="282"/>
    </location>
</feature>
<evidence type="ECO:0000259" key="7">
    <source>
        <dbReference type="PROSITE" id="PS50850"/>
    </source>
</evidence>
<feature type="transmembrane region" description="Helical" evidence="6">
    <location>
        <begin position="180"/>
        <end position="199"/>
    </location>
</feature>
<keyword evidence="5 6" id="KW-0472">Membrane</keyword>
<evidence type="ECO:0000313" key="8">
    <source>
        <dbReference type="EMBL" id="RRJ30152.1"/>
    </source>
</evidence>
<dbReference type="AlphaFoldDB" id="A0A3P3R9J1"/>
<organism evidence="8 9">
    <name type="scientific">Halocatena pleomorpha</name>
    <dbReference type="NCBI Taxonomy" id="1785090"/>
    <lineage>
        <taxon>Archaea</taxon>
        <taxon>Methanobacteriati</taxon>
        <taxon>Methanobacteriota</taxon>
        <taxon>Stenosarchaea group</taxon>
        <taxon>Halobacteria</taxon>
        <taxon>Halobacteriales</taxon>
        <taxon>Natronomonadaceae</taxon>
        <taxon>Halocatena</taxon>
    </lineage>
</organism>
<evidence type="ECO:0000256" key="5">
    <source>
        <dbReference type="ARBA" id="ARBA00023136"/>
    </source>
</evidence>
<feature type="domain" description="Major facilitator superfamily (MFS) profile" evidence="7">
    <location>
        <begin position="26"/>
        <end position="405"/>
    </location>
</feature>
<feature type="transmembrane region" description="Helical" evidence="6">
    <location>
        <begin position="353"/>
        <end position="374"/>
    </location>
</feature>
<dbReference type="PANTHER" id="PTHR43124">
    <property type="entry name" value="PURINE EFFLUX PUMP PBUE"/>
    <property type="match status" value="1"/>
</dbReference>
<feature type="transmembrane region" description="Helical" evidence="6">
    <location>
        <begin position="294"/>
        <end position="312"/>
    </location>
</feature>
<protein>
    <submittedName>
        <fullName evidence="8">MFS transporter</fullName>
    </submittedName>
</protein>
<feature type="transmembrane region" description="Helical" evidence="6">
    <location>
        <begin position="147"/>
        <end position="168"/>
    </location>
</feature>
<sequence>MQSVGDVLRQQLARTGRLLSNGRGWTLFVVAAGWLSILGGRYLFPVVLPQVRRFFEVSNAAAGTAITVLWAGYALMQFPAGALTDRFGERRLLAGSLLTGATAIVAICFAPTFWLFVVGCGLFGLGTGLYGPARGIVISRTFGEHDGTAIGVVLATGSIGSATIPLIASRFVGSIGWQPTVGMLIVPFLLVGIGVWVVVSQPPIDPDGSGLSPEFLRTVQTAVTRRAVAIATTAVTLMLFVAQGLTAFLPTYFVMIKGLEQTTAAGLFSLFFLSGAACQSLAGNAADRFGSPTVLMTVAGVSVVPLLALPFVEELVPLGVLTVLLGSRLAINPVSNAYIIAVVPDAVQGTAWGFLRTSFFLLAATGSTVVGALFDAQLANAAIIGLAALSAVATGLYVFLPTRTAVDSGSV</sequence>
<dbReference type="InterPro" id="IPR036259">
    <property type="entry name" value="MFS_trans_sf"/>
</dbReference>
<dbReference type="PANTHER" id="PTHR43124:SF3">
    <property type="entry name" value="CHLORAMPHENICOL EFFLUX PUMP RV0191"/>
    <property type="match status" value="1"/>
</dbReference>
<feature type="transmembrane region" description="Helical" evidence="6">
    <location>
        <begin position="25"/>
        <end position="44"/>
    </location>
</feature>
<feature type="transmembrane region" description="Helical" evidence="6">
    <location>
        <begin position="96"/>
        <end position="126"/>
    </location>
</feature>
<dbReference type="InterPro" id="IPR050189">
    <property type="entry name" value="MFS_Efflux_Transporters"/>
</dbReference>
<keyword evidence="4 6" id="KW-1133">Transmembrane helix</keyword>
<gene>
    <name evidence="8" type="ORF">EIK79_10785</name>
</gene>
<feature type="transmembrane region" description="Helical" evidence="6">
    <location>
        <begin position="56"/>
        <end position="76"/>
    </location>
</feature>
<dbReference type="Proteomes" id="UP000282322">
    <property type="component" value="Unassembled WGS sequence"/>
</dbReference>
<keyword evidence="2" id="KW-1003">Cell membrane</keyword>
<keyword evidence="3 6" id="KW-0812">Transmembrane</keyword>
<accession>A0A3P3R9J1</accession>
<evidence type="ECO:0000256" key="4">
    <source>
        <dbReference type="ARBA" id="ARBA00022989"/>
    </source>
</evidence>
<evidence type="ECO:0000256" key="6">
    <source>
        <dbReference type="SAM" id="Phobius"/>
    </source>
</evidence>
<keyword evidence="9" id="KW-1185">Reference proteome</keyword>
<dbReference type="RefSeq" id="WP_124955136.1">
    <property type="nucleotide sequence ID" value="NZ_RRCH01000023.1"/>
</dbReference>
<comment type="subcellular location">
    <subcellularLocation>
        <location evidence="1">Cell membrane</location>
        <topology evidence="1">Multi-pass membrane protein</topology>
    </subcellularLocation>
</comment>
<dbReference type="SUPFAM" id="SSF103473">
    <property type="entry name" value="MFS general substrate transporter"/>
    <property type="match status" value="1"/>
</dbReference>
<feature type="transmembrane region" description="Helical" evidence="6">
    <location>
        <begin position="227"/>
        <end position="252"/>
    </location>
</feature>
<comment type="caution">
    <text evidence="8">The sequence shown here is derived from an EMBL/GenBank/DDBJ whole genome shotgun (WGS) entry which is preliminary data.</text>
</comment>